<evidence type="ECO:0000259" key="10">
    <source>
        <dbReference type="PROSITE" id="PS51352"/>
    </source>
</evidence>
<keyword evidence="11" id="KW-0560">Oxidoreductase</keyword>
<dbReference type="InterPro" id="IPR013766">
    <property type="entry name" value="Thioredoxin_domain"/>
</dbReference>
<evidence type="ECO:0000256" key="4">
    <source>
        <dbReference type="ARBA" id="ARBA00022748"/>
    </source>
</evidence>
<keyword evidence="7" id="KW-0676">Redox-active center</keyword>
<evidence type="ECO:0000256" key="9">
    <source>
        <dbReference type="SAM" id="SignalP"/>
    </source>
</evidence>
<feature type="transmembrane region" description="Helical" evidence="8">
    <location>
        <begin position="230"/>
        <end position="254"/>
    </location>
</feature>
<dbReference type="Pfam" id="PF02683">
    <property type="entry name" value="DsbD_TM"/>
    <property type="match status" value="1"/>
</dbReference>
<gene>
    <name evidence="11" type="primary">dsbD</name>
    <name evidence="11" type="ORF">AGR7C_Cc30003</name>
</gene>
<dbReference type="InterPro" id="IPR017937">
    <property type="entry name" value="Thioredoxin_CS"/>
</dbReference>
<evidence type="ECO:0000256" key="1">
    <source>
        <dbReference type="ARBA" id="ARBA00004651"/>
    </source>
</evidence>
<organism evidence="11 12">
    <name type="scientific">Agrobacterium deltaense Zutra 3/1</name>
    <dbReference type="NCBI Taxonomy" id="1183427"/>
    <lineage>
        <taxon>Bacteria</taxon>
        <taxon>Pseudomonadati</taxon>
        <taxon>Pseudomonadota</taxon>
        <taxon>Alphaproteobacteria</taxon>
        <taxon>Hyphomicrobiales</taxon>
        <taxon>Rhizobiaceae</taxon>
        <taxon>Rhizobium/Agrobacterium group</taxon>
        <taxon>Agrobacterium</taxon>
    </lineage>
</organism>
<keyword evidence="2" id="KW-1003">Cell membrane</keyword>
<evidence type="ECO:0000313" key="11">
    <source>
        <dbReference type="EMBL" id="CUX36430.1"/>
    </source>
</evidence>
<keyword evidence="4" id="KW-0201">Cytochrome c-type biogenesis</keyword>
<feature type="transmembrane region" description="Helical" evidence="8">
    <location>
        <begin position="266"/>
        <end position="290"/>
    </location>
</feature>
<keyword evidence="5 8" id="KW-1133">Transmembrane helix</keyword>
<dbReference type="PROSITE" id="PS00194">
    <property type="entry name" value="THIOREDOXIN_1"/>
    <property type="match status" value="1"/>
</dbReference>
<feature type="signal peptide" evidence="9">
    <location>
        <begin position="1"/>
        <end position="22"/>
    </location>
</feature>
<dbReference type="Proteomes" id="UP000191987">
    <property type="component" value="Unassembled WGS sequence"/>
</dbReference>
<evidence type="ECO:0000256" key="7">
    <source>
        <dbReference type="ARBA" id="ARBA00023284"/>
    </source>
</evidence>
<dbReference type="Pfam" id="PF13899">
    <property type="entry name" value="Thioredoxin_7"/>
    <property type="match status" value="1"/>
</dbReference>
<protein>
    <submittedName>
        <fullName evidence="11">Putative cytochrome c biogenesis protein (Thiol:disulfide interchange protein) transmembrane subunit DsbD</fullName>
        <ecNumber evidence="11">1.8.1.8</ecNumber>
    </submittedName>
</protein>
<keyword evidence="3 8" id="KW-0812">Transmembrane</keyword>
<dbReference type="InterPro" id="IPR036929">
    <property type="entry name" value="DsbDN_sf"/>
</dbReference>
<accession>A0A1S7QGB1</accession>
<evidence type="ECO:0000256" key="5">
    <source>
        <dbReference type="ARBA" id="ARBA00022989"/>
    </source>
</evidence>
<dbReference type="GO" id="GO:0045454">
    <property type="term" value="P:cell redox homeostasis"/>
    <property type="evidence" value="ECO:0007669"/>
    <property type="project" value="TreeGrafter"/>
</dbReference>
<dbReference type="GO" id="GO:0017004">
    <property type="term" value="P:cytochrome complex assembly"/>
    <property type="evidence" value="ECO:0007669"/>
    <property type="project" value="UniProtKB-KW"/>
</dbReference>
<name>A0A1S7QGB1_9HYPH</name>
<evidence type="ECO:0000256" key="8">
    <source>
        <dbReference type="SAM" id="Phobius"/>
    </source>
</evidence>
<feature type="transmembrane region" description="Helical" evidence="8">
    <location>
        <begin position="311"/>
        <end position="337"/>
    </location>
</feature>
<dbReference type="NCBIfam" id="NF001419">
    <property type="entry name" value="PRK00293.1"/>
    <property type="match status" value="1"/>
</dbReference>
<feature type="transmembrane region" description="Helical" evidence="8">
    <location>
        <begin position="343"/>
        <end position="364"/>
    </location>
</feature>
<keyword evidence="9" id="KW-0732">Signal</keyword>
<comment type="subcellular location">
    <subcellularLocation>
        <location evidence="1">Cell membrane</location>
        <topology evidence="1">Multi-pass membrane protein</topology>
    </subcellularLocation>
</comment>
<dbReference type="InterPro" id="IPR036249">
    <property type="entry name" value="Thioredoxin-like_sf"/>
</dbReference>
<dbReference type="SUPFAM" id="SSF74863">
    <property type="entry name" value="Thiol:disulfide interchange protein DsbD, N-terminal domain (DsbD-alpha)"/>
    <property type="match status" value="1"/>
</dbReference>
<evidence type="ECO:0000256" key="2">
    <source>
        <dbReference type="ARBA" id="ARBA00022475"/>
    </source>
</evidence>
<proteinExistence type="predicted"/>
<dbReference type="PROSITE" id="PS51352">
    <property type="entry name" value="THIOREDOXIN_2"/>
    <property type="match status" value="1"/>
</dbReference>
<dbReference type="SUPFAM" id="SSF52833">
    <property type="entry name" value="Thioredoxin-like"/>
    <property type="match status" value="1"/>
</dbReference>
<feature type="transmembrane region" description="Helical" evidence="8">
    <location>
        <begin position="385"/>
        <end position="402"/>
    </location>
</feature>
<keyword evidence="6 8" id="KW-0472">Membrane</keyword>
<dbReference type="GO" id="GO:0047134">
    <property type="term" value="F:protein-disulfide reductase [NAD(P)H] activity"/>
    <property type="evidence" value="ECO:0007669"/>
    <property type="project" value="UniProtKB-EC"/>
</dbReference>
<dbReference type="InterPro" id="IPR003834">
    <property type="entry name" value="Cyt_c_assmbl_TM_dom"/>
</dbReference>
<dbReference type="EC" id="1.8.1.8" evidence="11"/>
<feature type="transmembrane region" description="Helical" evidence="8">
    <location>
        <begin position="185"/>
        <end position="218"/>
    </location>
</feature>
<evidence type="ECO:0000256" key="3">
    <source>
        <dbReference type="ARBA" id="ARBA00022692"/>
    </source>
</evidence>
<dbReference type="InterPro" id="IPR028250">
    <property type="entry name" value="DsbDN"/>
</dbReference>
<feature type="transmembrane region" description="Helical" evidence="8">
    <location>
        <begin position="408"/>
        <end position="428"/>
    </location>
</feature>
<dbReference type="GO" id="GO:0005886">
    <property type="term" value="C:plasma membrane"/>
    <property type="evidence" value="ECO:0007669"/>
    <property type="project" value="UniProtKB-SubCell"/>
</dbReference>
<reference evidence="11 12" key="1">
    <citation type="submission" date="2016-01" db="EMBL/GenBank/DDBJ databases">
        <authorList>
            <person name="Oliw E.H."/>
        </authorList>
    </citation>
    <scope>NUCLEOTIDE SEQUENCE [LARGE SCALE GENOMIC DNA]</scope>
    <source>
        <strain evidence="11 12">Zutra 3-1</strain>
    </source>
</reference>
<sequence>MRILAFTFVILALFRVVSPAAALETPLAMDQAFKATVERGNDGRAIIRWAINDGYYLYRDYLSAEGEDGRKLEIQSLPGEMKEDPSFGFTEIYYKTATASIAEAPAKFRLTYQGCQDKGLCYPPTTKTVDMASLTVGAEGLFSQNSFAKAPQASAGVSMDVTREGFSLAEDSARTAVDLLLADGGLILLLAGFLGFGLLLAFTPCVFPMYPIVAAMLAGEGEKLTARHGFMLSLSYALALASAFGLMGMAAAWSGQNLQIALQSTYAVAAISILFAVLALANFGLFHIQLPAVISARFAKSPQGASTIPGAMLLGFSSALLIGPCVTAPLAGALLYIARTGDVVIGAAALFALGLGKGIPLVIMATASGKALPKAGLWMEKVRQIFGFMFLATALWLVTPLMPERLTLLGWAILALSFGVFAFGAGAGDPKSGVSVLSRTTGLASIIWAILIFVGLGIGATDPLSPLKPLNYASGSGSLASIKKSDFQKISSIARLGSRLDSSPPQEPTLLYVTADWCVTCRTIERSLLTAPDVIEALEGVNLVSLDLTEVDANKQALLSTLKVVGPPTMVFLDSNRREPKATRLIGEFSAADLAASARRAQGSPP</sequence>
<dbReference type="EMBL" id="FBWG01000020">
    <property type="protein sequence ID" value="CUX36430.1"/>
    <property type="molecule type" value="Genomic_DNA"/>
</dbReference>
<feature type="transmembrane region" description="Helical" evidence="8">
    <location>
        <begin position="440"/>
        <end position="460"/>
    </location>
</feature>
<dbReference type="Gene3D" id="2.60.40.1250">
    <property type="entry name" value="Thiol:disulfide interchange protein DsbD, N-terminal domain"/>
    <property type="match status" value="1"/>
</dbReference>
<dbReference type="Pfam" id="PF11412">
    <property type="entry name" value="DsbD_N"/>
    <property type="match status" value="1"/>
</dbReference>
<dbReference type="AlphaFoldDB" id="A0A1S7QGB1"/>
<evidence type="ECO:0000313" key="12">
    <source>
        <dbReference type="Proteomes" id="UP000191987"/>
    </source>
</evidence>
<dbReference type="Gene3D" id="3.40.30.10">
    <property type="entry name" value="Glutaredoxin"/>
    <property type="match status" value="1"/>
</dbReference>
<feature type="domain" description="Thioredoxin" evidence="10">
    <location>
        <begin position="456"/>
        <end position="603"/>
    </location>
</feature>
<dbReference type="PANTHER" id="PTHR32234">
    <property type="entry name" value="THIOL:DISULFIDE INTERCHANGE PROTEIN DSBD"/>
    <property type="match status" value="1"/>
</dbReference>
<evidence type="ECO:0000256" key="6">
    <source>
        <dbReference type="ARBA" id="ARBA00023136"/>
    </source>
</evidence>
<feature type="chain" id="PRO_5013204428" evidence="9">
    <location>
        <begin position="23"/>
        <end position="606"/>
    </location>
</feature>
<dbReference type="PANTHER" id="PTHR32234:SF0">
    <property type="entry name" value="THIOL:DISULFIDE INTERCHANGE PROTEIN DSBD"/>
    <property type="match status" value="1"/>
</dbReference>